<evidence type="ECO:0008006" key="4">
    <source>
        <dbReference type="Google" id="ProtNLM"/>
    </source>
</evidence>
<keyword evidence="1" id="KW-0802">TPR repeat</keyword>
<feature type="repeat" description="TPR" evidence="1">
    <location>
        <begin position="227"/>
        <end position="260"/>
    </location>
</feature>
<dbReference type="SUPFAM" id="SSF48452">
    <property type="entry name" value="TPR-like"/>
    <property type="match status" value="1"/>
</dbReference>
<dbReference type="EMBL" id="JAWRCN010000001">
    <property type="protein sequence ID" value="MDW6016582.1"/>
    <property type="molecule type" value="Genomic_DNA"/>
</dbReference>
<proteinExistence type="predicted"/>
<name>A0ABU4IDE4_9VIBR</name>
<dbReference type="Gene3D" id="1.25.40.10">
    <property type="entry name" value="Tetratricopeptide repeat domain"/>
    <property type="match status" value="1"/>
</dbReference>
<accession>A0ABU4IDE4</accession>
<organism evidence="2 3">
    <name type="scientific">Vibrio plantisponsor</name>
    <dbReference type="NCBI Taxonomy" id="664643"/>
    <lineage>
        <taxon>Bacteria</taxon>
        <taxon>Pseudomonadati</taxon>
        <taxon>Pseudomonadota</taxon>
        <taxon>Gammaproteobacteria</taxon>
        <taxon>Vibrionales</taxon>
        <taxon>Vibrionaceae</taxon>
        <taxon>Vibrio</taxon>
    </lineage>
</organism>
<keyword evidence="3" id="KW-1185">Reference proteome</keyword>
<sequence length="482" mass="53259">MPCSPTGHYCFHPNFAECVVKAKKRHITVPIACLLLSACANMTAGNLFSHYSAQNQDLYQTVKQGQYSEATDLFEDYVAGDILDNLEKGRVYFLNQQYAESKATLELSDQAIKQQQSKAIISVSGTATSVGSLAVNDNLNDYQPADYELGFLHLYLGLNYVKANDLDGALVEMRRANQVQEQARANREAELERAQSELRENGVSANLGSVLSRYPDAGKTLQAVQNGYLLYLSALLYEASNDLNSAYVDFRRALAVAPENKAVIDGTLRVAKRLGMKEDLTLLEKQYGSAQTLQEGQGRVIILDEQGVVKAMESWRLSLPLYDSRGNSALYSLALPYYNNSVVQQKFHMQLNGKELASSALTNVDLMAQRNLSEKMPAIVIRQALRVVAKEQLRKETTNGNDVGNLVLNVWNTLTEQPDTRSWITLPATVHGITEVVSSGEQTLNAAGKSYSFNVPDQGTTLVWVSQQGSNATMWHKQLGKL</sequence>
<dbReference type="InterPro" id="IPR011990">
    <property type="entry name" value="TPR-like_helical_dom_sf"/>
</dbReference>
<dbReference type="RefSeq" id="WP_171137555.1">
    <property type="nucleotide sequence ID" value="NZ_AP024893.1"/>
</dbReference>
<dbReference type="PROSITE" id="PS50005">
    <property type="entry name" value="TPR"/>
    <property type="match status" value="1"/>
</dbReference>
<evidence type="ECO:0000313" key="3">
    <source>
        <dbReference type="Proteomes" id="UP001272325"/>
    </source>
</evidence>
<evidence type="ECO:0000256" key="1">
    <source>
        <dbReference type="PROSITE-ProRule" id="PRU00339"/>
    </source>
</evidence>
<protein>
    <recommendedName>
        <fullName evidence="4">Lipoprotein</fullName>
    </recommendedName>
</protein>
<dbReference type="InterPro" id="IPR019734">
    <property type="entry name" value="TPR_rpt"/>
</dbReference>
<comment type="caution">
    <text evidence="2">The sequence shown here is derived from an EMBL/GenBank/DDBJ whole genome shotgun (WGS) entry which is preliminary data.</text>
</comment>
<reference evidence="2 3" key="1">
    <citation type="submission" date="2023-11" db="EMBL/GenBank/DDBJ databases">
        <title>Plant-associative lifestyle of Vibrio porteresiae and its evolutionary dynamics.</title>
        <authorList>
            <person name="Rameshkumar N."/>
            <person name="Kirti K."/>
        </authorList>
    </citation>
    <scope>NUCLEOTIDE SEQUENCE [LARGE SCALE GENOMIC DNA]</scope>
    <source>
        <strain evidence="2 3">MSSRF60</strain>
    </source>
</reference>
<dbReference type="Proteomes" id="UP001272325">
    <property type="component" value="Unassembled WGS sequence"/>
</dbReference>
<evidence type="ECO:0000313" key="2">
    <source>
        <dbReference type="EMBL" id="MDW6016582.1"/>
    </source>
</evidence>
<gene>
    <name evidence="2" type="ORF">SBW85_02205</name>
</gene>